<proteinExistence type="predicted"/>
<organism evidence="3 4">
    <name type="scientific">Dimorphilus gyrociliatus</name>
    <dbReference type="NCBI Taxonomy" id="2664684"/>
    <lineage>
        <taxon>Eukaryota</taxon>
        <taxon>Metazoa</taxon>
        <taxon>Spiralia</taxon>
        <taxon>Lophotrochozoa</taxon>
        <taxon>Annelida</taxon>
        <taxon>Polychaeta</taxon>
        <taxon>Polychaeta incertae sedis</taxon>
        <taxon>Dinophilidae</taxon>
        <taxon>Dimorphilus</taxon>
    </lineage>
</organism>
<dbReference type="InterPro" id="IPR048711">
    <property type="entry name" value="WHD_Rv2258c"/>
</dbReference>
<dbReference type="Pfam" id="PF13847">
    <property type="entry name" value="Methyltransf_31"/>
    <property type="match status" value="1"/>
</dbReference>
<dbReference type="EMBL" id="CAJFCJ010000006">
    <property type="protein sequence ID" value="CAD5116164.1"/>
    <property type="molecule type" value="Genomic_DNA"/>
</dbReference>
<gene>
    <name evidence="3" type="ORF">DGYR_LOCUS4812</name>
</gene>
<evidence type="ECO:0000313" key="3">
    <source>
        <dbReference type="EMBL" id="CAD5116164.1"/>
    </source>
</evidence>
<accession>A0A7I8VIR8</accession>
<evidence type="ECO:0000259" key="2">
    <source>
        <dbReference type="Pfam" id="PF21320"/>
    </source>
</evidence>
<dbReference type="AlphaFoldDB" id="A0A7I8VIR8"/>
<dbReference type="Proteomes" id="UP000549394">
    <property type="component" value="Unassembled WGS sequence"/>
</dbReference>
<name>A0A7I8VIR8_9ANNE</name>
<dbReference type="SUPFAM" id="SSF53335">
    <property type="entry name" value="S-adenosyl-L-methionine-dependent methyltransferases"/>
    <property type="match status" value="1"/>
</dbReference>
<dbReference type="PANTHER" id="PTHR45128:SF1">
    <property type="entry name" value="S-ADENOSYLMETHIONINE-DEPENDENT METHYLTRANSFERASE RV2258C"/>
    <property type="match status" value="1"/>
</dbReference>
<dbReference type="InterPro" id="IPR053173">
    <property type="entry name" value="SAM-binding_MTase"/>
</dbReference>
<evidence type="ECO:0000313" key="4">
    <source>
        <dbReference type="Proteomes" id="UP000549394"/>
    </source>
</evidence>
<evidence type="ECO:0000259" key="1">
    <source>
        <dbReference type="Pfam" id="PF13847"/>
    </source>
</evidence>
<dbReference type="Pfam" id="PF21320">
    <property type="entry name" value="WHD_Rv2258c"/>
    <property type="match status" value="1"/>
</dbReference>
<feature type="domain" description="S-adenosylmethionine-dependent methyltransferase Rv2258c-like winged HTH" evidence="2">
    <location>
        <begin position="22"/>
        <end position="88"/>
    </location>
</feature>
<reference evidence="3 4" key="1">
    <citation type="submission" date="2020-08" db="EMBL/GenBank/DDBJ databases">
        <authorList>
            <person name="Hejnol A."/>
        </authorList>
    </citation>
    <scope>NUCLEOTIDE SEQUENCE [LARGE SCALE GENOMIC DNA]</scope>
</reference>
<keyword evidence="4" id="KW-1185">Reference proteome</keyword>
<dbReference type="OrthoDB" id="565050at2759"/>
<comment type="caution">
    <text evidence="3">The sequence shown here is derived from an EMBL/GenBank/DDBJ whole genome shotgun (WGS) entry which is preliminary data.</text>
</comment>
<dbReference type="CDD" id="cd02440">
    <property type="entry name" value="AdoMet_MTases"/>
    <property type="match status" value="1"/>
</dbReference>
<feature type="domain" description="Methyltransferase" evidence="1">
    <location>
        <begin position="171"/>
        <end position="291"/>
    </location>
</feature>
<dbReference type="PANTHER" id="PTHR45128">
    <property type="entry name" value="METHYLTRANSFERASE TYPE 11"/>
    <property type="match status" value="1"/>
</dbReference>
<protein>
    <submittedName>
        <fullName evidence="3">DgyrCDS5085</fullName>
    </submittedName>
</protein>
<dbReference type="InterPro" id="IPR025714">
    <property type="entry name" value="Methyltranfer_dom"/>
</dbReference>
<sequence>MNAAETKQFFMNSLTSTFFSAGIAIGSNLNLFDKLLQLDSPVTCNEFAIKCDLKERYIREWLGLMVSGRVISVDGSEDEDKYFLSEDQKTGIKESGKVMILTELANKFIEHSDKLISCFKPDGPRGITHETYDSNGAFDLLGKFRSLADSSAEQDAIIKQVPGLKEKLETGNYKVLEIGCNRGHNLISFAKMFPKSTFVGQDLTSEGIMEAKKMSANMENVTFSVQDACVKSETDDESFDWILTCDVIHDLPYPDKALKEAFRILKKGGYLSIVDINCHTRHSQNKDNMVAPFVYGNSLLHCLPMSYSLPDSAGLGASWGIEKAQEMFKDSGFELYGKFPMPDDFEMYYVLSK</sequence>
<dbReference type="Gene3D" id="3.40.50.150">
    <property type="entry name" value="Vaccinia Virus protein VP39"/>
    <property type="match status" value="1"/>
</dbReference>
<dbReference type="InterPro" id="IPR029063">
    <property type="entry name" value="SAM-dependent_MTases_sf"/>
</dbReference>